<keyword evidence="4" id="KW-0378">Hydrolase</keyword>
<evidence type="ECO:0000256" key="4">
    <source>
        <dbReference type="ARBA" id="ARBA00022801"/>
    </source>
</evidence>
<sequence length="611" mass="68507">MYKLIALLLLAFPASAQMAIPALIPAPQTLEPGTGTFAITAQTRLAILTPVADVRRMVMDNLPGIPASDAPKLTKAVTVRLAPVPGVGPEGYDLVVTPTGITLTAPEAAGLFYGLQTMRQLMPVVKTVRGQSIPALHIRDQPRFGWRGLMLDVSRHFFDKQFVKRYIDQMAQYKFNVFHWHLSDDQGWRIQINSLPRLTEIGAWRAARTGGRWNDIENAQPGEAPTYGGFYTQDDIREVVQYAQDRHIMIVPEIDMPGHMMAAIAAYPALTCDKKQVLVPTNGKFYKLEDNTLNPCNDSTYRFVDKVLTEVAQLFPGPYIHVGGDEAYKGFWATCEECKATMATNNLKTVEELQSYFINRVEKIVQSKGKKLIGWDEILEGDGPAVRLAPDATVMSWRGMKGGIEAAKQGHPVIMTPAQFCYLDLYQGEPSAEPSTYGMVRLSTSYAFEPVPDSVRADLILGGQGNLWTESVPNIRHAEYMTWPRAFALAEVLWSPKGQRNWPDFMNRVEAHFKRFDVQDVNYARSVYNPIVTLKKHPTGMTEVTLSHELPDTYLYYTTDNTVPDDHFPLYTQPFLMPKGADRVKVIAYRNGKPIGKMVEVMMPVAEKKVQ</sequence>
<dbReference type="SUPFAM" id="SSF51445">
    <property type="entry name" value="(Trans)glycosidases"/>
    <property type="match status" value="1"/>
</dbReference>
<dbReference type="InterPro" id="IPR015883">
    <property type="entry name" value="Glyco_hydro_20_cat"/>
</dbReference>
<dbReference type="EC" id="3.2.1.52" evidence="3"/>
<keyword evidence="11" id="KW-1185">Reference proteome</keyword>
<evidence type="ECO:0000256" key="5">
    <source>
        <dbReference type="ARBA" id="ARBA00023295"/>
    </source>
</evidence>
<dbReference type="OrthoDB" id="9763537at2"/>
<feature type="signal peptide" evidence="7">
    <location>
        <begin position="1"/>
        <end position="18"/>
    </location>
</feature>
<dbReference type="STRING" id="1379870.SD10_04080"/>
<proteinExistence type="inferred from homology"/>
<feature type="active site" description="Proton donor" evidence="6">
    <location>
        <position position="326"/>
    </location>
</feature>
<evidence type="ECO:0000313" key="10">
    <source>
        <dbReference type="EMBL" id="AKD54208.1"/>
    </source>
</evidence>
<dbReference type="KEGG" id="srd:SD10_04080"/>
<dbReference type="Proteomes" id="UP000033054">
    <property type="component" value="Chromosome"/>
</dbReference>
<dbReference type="InterPro" id="IPR026876">
    <property type="entry name" value="Fn3_assoc_repeat"/>
</dbReference>
<dbReference type="AlphaFoldDB" id="A0A0E3ZU40"/>
<dbReference type="SUPFAM" id="SSF55545">
    <property type="entry name" value="beta-N-acetylhexosaminidase-like domain"/>
    <property type="match status" value="1"/>
</dbReference>
<dbReference type="RefSeq" id="WP_046375808.1">
    <property type="nucleotide sequence ID" value="NZ_CP010429.1"/>
</dbReference>
<comment type="similarity">
    <text evidence="2">Belongs to the glycosyl hydrolase 20 family.</text>
</comment>
<evidence type="ECO:0000256" key="7">
    <source>
        <dbReference type="SAM" id="SignalP"/>
    </source>
</evidence>
<dbReference type="InterPro" id="IPR025705">
    <property type="entry name" value="Beta_hexosaminidase_sua/sub"/>
</dbReference>
<dbReference type="PANTHER" id="PTHR22600">
    <property type="entry name" value="BETA-HEXOSAMINIDASE"/>
    <property type="match status" value="1"/>
</dbReference>
<dbReference type="Gene3D" id="3.30.379.10">
    <property type="entry name" value="Chitobiase/beta-hexosaminidase domain 2-like"/>
    <property type="match status" value="1"/>
</dbReference>
<dbReference type="Gene3D" id="3.20.20.80">
    <property type="entry name" value="Glycosidases"/>
    <property type="match status" value="1"/>
</dbReference>
<dbReference type="InterPro" id="IPR015882">
    <property type="entry name" value="HEX_bac_N"/>
</dbReference>
<dbReference type="PANTHER" id="PTHR22600:SF57">
    <property type="entry name" value="BETA-N-ACETYLHEXOSAMINIDASE"/>
    <property type="match status" value="1"/>
</dbReference>
<feature type="domain" description="Glycoside hydrolase family 20 catalytic" evidence="8">
    <location>
        <begin position="144"/>
        <end position="496"/>
    </location>
</feature>
<feature type="chain" id="PRO_5002416913" description="beta-N-acetylhexosaminidase" evidence="7">
    <location>
        <begin position="19"/>
        <end position="611"/>
    </location>
</feature>
<keyword evidence="5" id="KW-0326">Glycosidase</keyword>
<dbReference type="PRINTS" id="PR00738">
    <property type="entry name" value="GLHYDRLASE20"/>
</dbReference>
<dbReference type="InterPro" id="IPR029018">
    <property type="entry name" value="Hex-like_dom2"/>
</dbReference>
<evidence type="ECO:0000256" key="2">
    <source>
        <dbReference type="ARBA" id="ARBA00006285"/>
    </source>
</evidence>
<evidence type="ECO:0000313" key="11">
    <source>
        <dbReference type="Proteomes" id="UP000033054"/>
    </source>
</evidence>
<keyword evidence="7" id="KW-0732">Signal</keyword>
<dbReference type="InterPro" id="IPR017853">
    <property type="entry name" value="GH"/>
</dbReference>
<evidence type="ECO:0000259" key="8">
    <source>
        <dbReference type="Pfam" id="PF00728"/>
    </source>
</evidence>
<dbReference type="Pfam" id="PF02838">
    <property type="entry name" value="Glyco_hydro_20b"/>
    <property type="match status" value="1"/>
</dbReference>
<evidence type="ECO:0000259" key="9">
    <source>
        <dbReference type="Pfam" id="PF02838"/>
    </source>
</evidence>
<dbReference type="GO" id="GO:0004563">
    <property type="term" value="F:beta-N-acetylhexosaminidase activity"/>
    <property type="evidence" value="ECO:0007669"/>
    <property type="project" value="UniProtKB-EC"/>
</dbReference>
<dbReference type="HOGENOM" id="CLU_007082_5_0_10"/>
<gene>
    <name evidence="10" type="ORF">SD10_04080</name>
</gene>
<dbReference type="Pfam" id="PF13287">
    <property type="entry name" value="Fn3_assoc"/>
    <property type="match status" value="1"/>
</dbReference>
<dbReference type="Pfam" id="PF00728">
    <property type="entry name" value="Glyco_hydro_20"/>
    <property type="match status" value="1"/>
</dbReference>
<dbReference type="GO" id="GO:0005975">
    <property type="term" value="P:carbohydrate metabolic process"/>
    <property type="evidence" value="ECO:0007669"/>
    <property type="project" value="InterPro"/>
</dbReference>
<name>A0A0E3ZU40_9BACT</name>
<dbReference type="GO" id="GO:0016020">
    <property type="term" value="C:membrane"/>
    <property type="evidence" value="ECO:0007669"/>
    <property type="project" value="TreeGrafter"/>
</dbReference>
<dbReference type="GO" id="GO:0030203">
    <property type="term" value="P:glycosaminoglycan metabolic process"/>
    <property type="evidence" value="ECO:0007669"/>
    <property type="project" value="TreeGrafter"/>
</dbReference>
<dbReference type="PATRIC" id="fig|1379870.5.peg.890"/>
<organism evidence="10 11">
    <name type="scientific">Spirosoma radiotolerans</name>
    <dbReference type="NCBI Taxonomy" id="1379870"/>
    <lineage>
        <taxon>Bacteria</taxon>
        <taxon>Pseudomonadati</taxon>
        <taxon>Bacteroidota</taxon>
        <taxon>Cytophagia</taxon>
        <taxon>Cytophagales</taxon>
        <taxon>Cytophagaceae</taxon>
        <taxon>Spirosoma</taxon>
    </lineage>
</organism>
<evidence type="ECO:0000256" key="1">
    <source>
        <dbReference type="ARBA" id="ARBA00001231"/>
    </source>
</evidence>
<protein>
    <recommendedName>
        <fullName evidence="3">beta-N-acetylhexosaminidase</fullName>
        <ecNumber evidence="3">3.2.1.52</ecNumber>
    </recommendedName>
</protein>
<evidence type="ECO:0000256" key="6">
    <source>
        <dbReference type="PIRSR" id="PIRSR625705-1"/>
    </source>
</evidence>
<comment type="catalytic activity">
    <reaction evidence="1">
        <text>Hydrolysis of terminal non-reducing N-acetyl-D-hexosamine residues in N-acetyl-beta-D-hexosaminides.</text>
        <dbReference type="EC" id="3.2.1.52"/>
    </reaction>
</comment>
<dbReference type="CDD" id="cd06563">
    <property type="entry name" value="GH20_chitobiase-like"/>
    <property type="match status" value="1"/>
</dbReference>
<dbReference type="EMBL" id="CP010429">
    <property type="protein sequence ID" value="AKD54208.1"/>
    <property type="molecule type" value="Genomic_DNA"/>
</dbReference>
<reference evidence="10 11" key="1">
    <citation type="journal article" date="2014" name="Curr. Microbiol.">
        <title>Spirosoma radiotolerans sp. nov., a gamma-radiation-resistant bacterium isolated from gamma ray-irradiated soil.</title>
        <authorList>
            <person name="Lee J.J."/>
            <person name="Srinivasan S."/>
            <person name="Lim S."/>
            <person name="Joe M."/>
            <person name="Im S."/>
            <person name="Bae S.I."/>
            <person name="Park K.R."/>
            <person name="Han J.H."/>
            <person name="Park S.H."/>
            <person name="Joo B.M."/>
            <person name="Park S.J."/>
            <person name="Kim M.K."/>
        </authorList>
    </citation>
    <scope>NUCLEOTIDE SEQUENCE [LARGE SCALE GENOMIC DNA]</scope>
    <source>
        <strain evidence="10 11">DG5A</strain>
    </source>
</reference>
<accession>A0A0E3ZU40</accession>
<feature type="domain" description="Beta-hexosaminidase bacterial type N-terminal" evidence="9">
    <location>
        <begin position="21"/>
        <end position="141"/>
    </location>
</feature>
<evidence type="ECO:0000256" key="3">
    <source>
        <dbReference type="ARBA" id="ARBA00012663"/>
    </source>
</evidence>